<proteinExistence type="inferred from homology"/>
<dbReference type="Proteomes" id="UP000510647">
    <property type="component" value="Chromosome 8"/>
</dbReference>
<dbReference type="Pfam" id="PF10294">
    <property type="entry name" value="Methyltransf_16"/>
    <property type="match status" value="1"/>
</dbReference>
<dbReference type="InterPro" id="IPR019410">
    <property type="entry name" value="Methyltransf_16"/>
</dbReference>
<name>A0A7H9HX96_9SACH</name>
<dbReference type="GO" id="GO:0032991">
    <property type="term" value="C:protein-containing complex"/>
    <property type="evidence" value="ECO:0007669"/>
    <property type="project" value="TreeGrafter"/>
</dbReference>
<keyword evidence="7" id="KW-1185">Reference proteome</keyword>
<reference evidence="6 7" key="1">
    <citation type="submission" date="2020-06" db="EMBL/GenBank/DDBJ databases">
        <title>The yeast mating-type switching endonuclease HO is a domesticated member of an unorthodox homing genetic element family.</title>
        <authorList>
            <person name="Coughlan A.Y."/>
            <person name="Lombardi L."/>
            <person name="Braun-Galleani S."/>
            <person name="Martos A.R."/>
            <person name="Galeote V."/>
            <person name="Bigey F."/>
            <person name="Dequin S."/>
            <person name="Byrne K.P."/>
            <person name="Wolfe K.H."/>
        </authorList>
    </citation>
    <scope>NUCLEOTIDE SEQUENCE [LARGE SCALE GENOMIC DNA]</scope>
    <source>
        <strain evidence="6 7">CBS2947</strain>
    </source>
</reference>
<keyword evidence="3" id="KW-0949">S-adenosyl-L-methionine</keyword>
<keyword evidence="1" id="KW-0489">Methyltransferase</keyword>
<dbReference type="PANTHER" id="PTHR14614:SF109">
    <property type="entry name" value="RIBOSOMAL LYSINE N-METHYLTRANSFERASE 5"/>
    <property type="match status" value="1"/>
</dbReference>
<dbReference type="PANTHER" id="PTHR14614">
    <property type="entry name" value="HEPATOCELLULAR CARCINOMA-ASSOCIATED ANTIGEN"/>
    <property type="match status" value="1"/>
</dbReference>
<evidence type="ECO:0000256" key="1">
    <source>
        <dbReference type="ARBA" id="ARBA00022603"/>
    </source>
</evidence>
<evidence type="ECO:0000313" key="7">
    <source>
        <dbReference type="Proteomes" id="UP000510647"/>
    </source>
</evidence>
<sequence>MVLRLLKLEGEFIDEHICERYIELESRTETLKQDLGIVNSGVTTIDVDFEPSVTAKRKSKKRDPNEGLSDRYYLEISQAITSLHSSKDNDNSTTGFVLWSTTPFFIRWLLYDPEARPFRAGGYVGDVAIPPILSSSTAVVELGGGTSGILPIVLGNYVAAYICTDQKGLINGMKSNITRNLLQLNKRRCVSKSLQIDSSPNPADTKPTVNLETIPLDWENPHLDNLPEIQLASNCSTIYIVAMDVIYNDYLIDPFLETLSGLLQHFQSRNINIHCLIGVHMRAQEVVTDFLNKAMLQYNLPVHYIDCDAIRASRFSIYFI</sequence>
<keyword evidence="2" id="KW-0808">Transferase</keyword>
<dbReference type="AlphaFoldDB" id="A0A7H9HX96"/>
<dbReference type="Gene3D" id="3.40.50.150">
    <property type="entry name" value="Vaccinia Virus protein VP39"/>
    <property type="match status" value="1"/>
</dbReference>
<evidence type="ECO:0000256" key="2">
    <source>
        <dbReference type="ARBA" id="ARBA00022679"/>
    </source>
</evidence>
<protein>
    <recommendedName>
        <fullName evidence="5">Ribosomal lysine N-methyltransferase 5</fullName>
    </recommendedName>
</protein>
<evidence type="ECO:0000256" key="3">
    <source>
        <dbReference type="ARBA" id="ARBA00022691"/>
    </source>
</evidence>
<dbReference type="InterPro" id="IPR029063">
    <property type="entry name" value="SAM-dependent_MTases_sf"/>
</dbReference>
<dbReference type="GO" id="GO:0032259">
    <property type="term" value="P:methylation"/>
    <property type="evidence" value="ECO:0007669"/>
    <property type="project" value="UniProtKB-KW"/>
</dbReference>
<evidence type="ECO:0000256" key="5">
    <source>
        <dbReference type="ARBA" id="ARBA00039932"/>
    </source>
</evidence>
<evidence type="ECO:0000256" key="4">
    <source>
        <dbReference type="ARBA" id="ARBA00038458"/>
    </source>
</evidence>
<comment type="similarity">
    <text evidence="4">Belongs to the class I-like SAM-binding methyltransferase superfamily. RKM5 family.</text>
</comment>
<dbReference type="EMBL" id="CP059274">
    <property type="protein sequence ID" value="QLQ82358.1"/>
    <property type="molecule type" value="Genomic_DNA"/>
</dbReference>
<dbReference type="GO" id="GO:0005829">
    <property type="term" value="C:cytosol"/>
    <property type="evidence" value="ECO:0007669"/>
    <property type="project" value="TreeGrafter"/>
</dbReference>
<gene>
    <name evidence="6" type="ORF">HG537_0H01190</name>
</gene>
<organism evidence="6 7">
    <name type="scientific">Torulaspora globosa</name>
    <dbReference type="NCBI Taxonomy" id="48254"/>
    <lineage>
        <taxon>Eukaryota</taxon>
        <taxon>Fungi</taxon>
        <taxon>Dikarya</taxon>
        <taxon>Ascomycota</taxon>
        <taxon>Saccharomycotina</taxon>
        <taxon>Saccharomycetes</taxon>
        <taxon>Saccharomycetales</taxon>
        <taxon>Saccharomycetaceae</taxon>
        <taxon>Torulaspora</taxon>
    </lineage>
</organism>
<accession>A0A7H9HX96</accession>
<dbReference type="GO" id="GO:0008757">
    <property type="term" value="F:S-adenosylmethionine-dependent methyltransferase activity"/>
    <property type="evidence" value="ECO:0007669"/>
    <property type="project" value="UniProtKB-ARBA"/>
</dbReference>
<dbReference type="OrthoDB" id="2529286at2759"/>
<evidence type="ECO:0000313" key="6">
    <source>
        <dbReference type="EMBL" id="QLQ82358.1"/>
    </source>
</evidence>